<keyword evidence="7" id="KW-0067">ATP-binding</keyword>
<dbReference type="GO" id="GO:0005794">
    <property type="term" value="C:Golgi apparatus"/>
    <property type="evidence" value="ECO:0007669"/>
    <property type="project" value="UniProtKB-SubCell"/>
</dbReference>
<comment type="similarity">
    <text evidence="2">Belongs to the FAM20 family.</text>
</comment>
<feature type="binding site" evidence="8">
    <location>
        <position position="423"/>
    </location>
    <ligand>
        <name>Mn(2+)</name>
        <dbReference type="ChEBI" id="CHEBI:29035"/>
    </ligand>
</feature>
<dbReference type="AlphaFoldDB" id="A0A8D0C6R2"/>
<evidence type="ECO:0000256" key="4">
    <source>
        <dbReference type="ARBA" id="ARBA00023157"/>
    </source>
</evidence>
<name>A0A8D0C6R2_SALMN</name>
<dbReference type="GeneTree" id="ENSGT00950000182951"/>
<evidence type="ECO:0000256" key="2">
    <source>
        <dbReference type="ARBA" id="ARBA00006557"/>
    </source>
</evidence>
<reference evidence="10" key="1">
    <citation type="submission" date="2025-08" db="UniProtKB">
        <authorList>
            <consortium name="Ensembl"/>
        </authorList>
    </citation>
    <scope>IDENTIFICATION</scope>
</reference>
<feature type="active site" evidence="6">
    <location>
        <position position="403"/>
    </location>
</feature>
<evidence type="ECO:0000259" key="9">
    <source>
        <dbReference type="Pfam" id="PF06702"/>
    </source>
</evidence>
<proteinExistence type="inferred from homology"/>
<feature type="domain" description="FAM20 C-terminal" evidence="9">
    <location>
        <begin position="298"/>
        <end position="515"/>
    </location>
</feature>
<dbReference type="GO" id="GO:0043539">
    <property type="term" value="F:protein serine/threonine kinase activator activity"/>
    <property type="evidence" value="ECO:0007669"/>
    <property type="project" value="Ensembl"/>
</dbReference>
<keyword evidence="8" id="KW-0479">Metal-binding</keyword>
<keyword evidence="8" id="KW-0464">Manganese</keyword>
<evidence type="ECO:0000313" key="10">
    <source>
        <dbReference type="Ensembl" id="ENSSMRP00000015052.1"/>
    </source>
</evidence>
<evidence type="ECO:0000256" key="3">
    <source>
        <dbReference type="ARBA" id="ARBA00023034"/>
    </source>
</evidence>
<dbReference type="Proteomes" id="UP000694421">
    <property type="component" value="Unplaced"/>
</dbReference>
<keyword evidence="7" id="KW-0547">Nucleotide-binding</keyword>
<dbReference type="GO" id="GO:0005615">
    <property type="term" value="C:extracellular space"/>
    <property type="evidence" value="ECO:0007669"/>
    <property type="project" value="Ensembl"/>
</dbReference>
<evidence type="ECO:0000313" key="11">
    <source>
        <dbReference type="Proteomes" id="UP000694421"/>
    </source>
</evidence>
<dbReference type="GO" id="GO:0009617">
    <property type="term" value="P:response to bacterium"/>
    <property type="evidence" value="ECO:0007669"/>
    <property type="project" value="Ensembl"/>
</dbReference>
<dbReference type="GO" id="GO:0005783">
    <property type="term" value="C:endoplasmic reticulum"/>
    <property type="evidence" value="ECO:0007669"/>
    <property type="project" value="Ensembl"/>
</dbReference>
<dbReference type="Pfam" id="PF06702">
    <property type="entry name" value="Fam20C"/>
    <property type="match status" value="1"/>
</dbReference>
<comment type="cofactor">
    <cofactor evidence="8">
        <name>Mn(2+)</name>
        <dbReference type="ChEBI" id="CHEBI:29035"/>
    </cofactor>
</comment>
<dbReference type="GO" id="GO:0070166">
    <property type="term" value="P:enamel mineralization"/>
    <property type="evidence" value="ECO:0007669"/>
    <property type="project" value="Ensembl"/>
</dbReference>
<evidence type="ECO:0000256" key="5">
    <source>
        <dbReference type="ARBA" id="ARBA00023180"/>
    </source>
</evidence>
<feature type="binding site" evidence="7">
    <location>
        <position position="408"/>
    </location>
    <ligand>
        <name>ATP</name>
        <dbReference type="ChEBI" id="CHEBI:30616"/>
    </ligand>
</feature>
<feature type="binding site" evidence="7">
    <location>
        <begin position="334"/>
        <end position="337"/>
    </location>
    <ligand>
        <name>ATP</name>
        <dbReference type="ChEBI" id="CHEBI:30616"/>
    </ligand>
</feature>
<dbReference type="InterPro" id="IPR009581">
    <property type="entry name" value="FAM20_C"/>
</dbReference>
<feature type="binding site" evidence="7">
    <location>
        <position position="230"/>
    </location>
    <ligand>
        <name>ATP</name>
        <dbReference type="ChEBI" id="CHEBI:30616"/>
    </ligand>
</feature>
<dbReference type="InterPro" id="IPR024869">
    <property type="entry name" value="FAM20"/>
</dbReference>
<dbReference type="OMA" id="PLTQCCI"/>
<keyword evidence="4" id="KW-1015">Disulfide bond</keyword>
<keyword evidence="3" id="KW-0333">Golgi apparatus</keyword>
<dbReference type="GO" id="GO:0046872">
    <property type="term" value="F:metal ion binding"/>
    <property type="evidence" value="ECO:0007669"/>
    <property type="project" value="UniProtKB-KW"/>
</dbReference>
<dbReference type="GO" id="GO:0055074">
    <property type="term" value="P:calcium ion homeostasis"/>
    <property type="evidence" value="ECO:0007669"/>
    <property type="project" value="Ensembl"/>
</dbReference>
<dbReference type="GO" id="GO:0044691">
    <property type="term" value="P:tooth eruption"/>
    <property type="evidence" value="ECO:0007669"/>
    <property type="project" value="Ensembl"/>
</dbReference>
<dbReference type="GO" id="GO:0005524">
    <property type="term" value="F:ATP binding"/>
    <property type="evidence" value="ECO:0007669"/>
    <property type="project" value="UniProtKB-KW"/>
</dbReference>
<evidence type="ECO:0000256" key="6">
    <source>
        <dbReference type="PIRSR" id="PIRSR624869-1"/>
    </source>
</evidence>
<evidence type="ECO:0000256" key="8">
    <source>
        <dbReference type="PIRSR" id="PIRSR624869-3"/>
    </source>
</evidence>
<reference evidence="10" key="2">
    <citation type="submission" date="2025-09" db="UniProtKB">
        <authorList>
            <consortium name="Ensembl"/>
        </authorList>
    </citation>
    <scope>IDENTIFICATION</scope>
</reference>
<dbReference type="PANTHER" id="PTHR12450">
    <property type="entry name" value="DENTIN MATRIX PROTEIN 4 PROTEIN FAM20"/>
    <property type="match status" value="1"/>
</dbReference>
<evidence type="ECO:0000256" key="7">
    <source>
        <dbReference type="PIRSR" id="PIRSR624869-2"/>
    </source>
</evidence>
<dbReference type="PANTHER" id="PTHR12450:SF12">
    <property type="entry name" value="PSEUDOKINASE FAM20A"/>
    <property type="match status" value="1"/>
</dbReference>
<dbReference type="CDD" id="cd10469">
    <property type="entry name" value="FAM20A_C"/>
    <property type="match status" value="1"/>
</dbReference>
<protein>
    <submittedName>
        <fullName evidence="10">FAM20A golgi associated secretory pathway pseudokinase</fullName>
    </submittedName>
</protein>
<dbReference type="Ensembl" id="ENSSMRT00000017545.1">
    <property type="protein sequence ID" value="ENSSMRP00000015052.1"/>
    <property type="gene ID" value="ENSSMRG00000011722.1"/>
</dbReference>
<organism evidence="10 11">
    <name type="scientific">Salvator merianae</name>
    <name type="common">Argentine black and white tegu</name>
    <name type="synonym">Tupinambis merianae</name>
    <dbReference type="NCBI Taxonomy" id="96440"/>
    <lineage>
        <taxon>Eukaryota</taxon>
        <taxon>Metazoa</taxon>
        <taxon>Chordata</taxon>
        <taxon>Craniata</taxon>
        <taxon>Vertebrata</taxon>
        <taxon>Euteleostomi</taxon>
        <taxon>Lepidosauria</taxon>
        <taxon>Squamata</taxon>
        <taxon>Bifurcata</taxon>
        <taxon>Unidentata</taxon>
        <taxon>Episquamata</taxon>
        <taxon>Laterata</taxon>
        <taxon>Teiioidea</taxon>
        <taxon>Teiidae</taxon>
        <taxon>Salvator</taxon>
    </lineage>
</organism>
<comment type="subcellular location">
    <subcellularLocation>
        <location evidence="1">Golgi apparatus</location>
    </subcellularLocation>
</comment>
<sequence>MLGIRRDRLIILLLLGALLSADLYFHLWPQVRRRLAGVEADKPRCSCLREDAAAATAAAAVAVSSAGLKQPSVADSPDEPQSSQALPGSKLKRLFAHPLYSAPEGPAEQLLSGQEVMRYYRRKVARWNRRHKIYREERNLTSDAMIQLKQEASWLQFHLGINSQALYPRSSSIMDQLLKDTHNLKTVSADYSQDEKALLGACDCTQIVKPSGVHLKLVLRFQDFGKAMFKPMRQKREEETPDDFFYFVDFQRHNAEIAAFHLDRILDFRRVPPVVGRMINITKEILEITKNEILQSVFFVSPANNICFFAKCPYMCKTEYAVCGNPHLLEGSLSVFLPSLNLAPRLSIPNPWIRSYTFAGKEEWEINPLYCNTVKEIYPYSSGNRLLNIIDMAIFDFLIGNMDRHHYEMFTKFGDDGFLLHLDNARGFGKHSHDEISILAPLEQCCIIKKTTLLRLQLLAQPDYKLSDIMRESLLQDHLAPVLTEPHILALDRRLHIILKAVEKCIKVNGEANVVVYEKPQEMIISYRMTHPG</sequence>
<accession>A0A8D0C6R2</accession>
<keyword evidence="11" id="KW-1185">Reference proteome</keyword>
<feature type="binding site" evidence="7">
    <location>
        <position position="423"/>
    </location>
    <ligand>
        <name>ATP</name>
        <dbReference type="ChEBI" id="CHEBI:30616"/>
    </ligand>
</feature>
<evidence type="ECO:0000256" key="1">
    <source>
        <dbReference type="ARBA" id="ARBA00004555"/>
    </source>
</evidence>
<keyword evidence="5" id="KW-0325">Glycoprotein</keyword>